<dbReference type="AlphaFoldDB" id="A0A0G9MNE5"/>
<evidence type="ECO:0000313" key="1">
    <source>
        <dbReference type="EMBL" id="KLE32237.1"/>
    </source>
</evidence>
<comment type="caution">
    <text evidence="1">The sequence shown here is derived from an EMBL/GenBank/DDBJ whole genome shotgun (WGS) entry which is preliminary data.</text>
</comment>
<dbReference type="InterPro" id="IPR012347">
    <property type="entry name" value="Ferritin-like"/>
</dbReference>
<proteinExistence type="predicted"/>
<dbReference type="Pfam" id="PF05974">
    <property type="entry name" value="DUF892"/>
    <property type="match status" value="1"/>
</dbReference>
<keyword evidence="2" id="KW-1185">Reference proteome</keyword>
<organism evidence="1 2">
    <name type="scientific">Aurantiacibacter gangjinensis</name>
    <dbReference type="NCBI Taxonomy" id="502682"/>
    <lineage>
        <taxon>Bacteria</taxon>
        <taxon>Pseudomonadati</taxon>
        <taxon>Pseudomonadota</taxon>
        <taxon>Alphaproteobacteria</taxon>
        <taxon>Sphingomonadales</taxon>
        <taxon>Erythrobacteraceae</taxon>
        <taxon>Aurantiacibacter</taxon>
    </lineage>
</organism>
<dbReference type="Proteomes" id="UP000053070">
    <property type="component" value="Unassembled WGS sequence"/>
</dbReference>
<protein>
    <submittedName>
        <fullName evidence="1">Uncharacterized protein</fullName>
    </submittedName>
</protein>
<dbReference type="InterPro" id="IPR009078">
    <property type="entry name" value="Ferritin-like_SF"/>
</dbReference>
<dbReference type="STRING" id="502682.BMF35_a0866"/>
<name>A0A0G9MNE5_9SPHN</name>
<dbReference type="InterPro" id="IPR010287">
    <property type="entry name" value="DUF892_YciF-like"/>
</dbReference>
<accession>A0A0G9MNE5</accession>
<dbReference type="SUPFAM" id="SSF47240">
    <property type="entry name" value="Ferritin-like"/>
    <property type="match status" value="1"/>
</dbReference>
<dbReference type="EMBL" id="LBHC01000002">
    <property type="protein sequence ID" value="KLE32237.1"/>
    <property type="molecule type" value="Genomic_DNA"/>
</dbReference>
<sequence>MVSADRQSLEFTKRLRDAASHPRLVEALTNGVCGISDGLDIVMATLKRHDADPEANRSLGMAGLIAEAEERIFARQFDADQARDAMIVAQYLRITHYGLAAYEALTALAKGANDSEGADELQTCLDNARDGHADMQDVIAALLGDEARPD</sequence>
<dbReference type="Gene3D" id="1.20.1260.10">
    <property type="match status" value="1"/>
</dbReference>
<dbReference type="PATRIC" id="fig|502682.8.peg.1901"/>
<gene>
    <name evidence="1" type="ORF">AAW01_09325</name>
</gene>
<reference evidence="1 2" key="1">
    <citation type="submission" date="2015-04" db="EMBL/GenBank/DDBJ databases">
        <title>The draft genome sequence of Erythrobacr gangjinensis K7-2.</title>
        <authorList>
            <person name="Zhuang L."/>
            <person name="Liu Y."/>
            <person name="Shao Z."/>
        </authorList>
    </citation>
    <scope>NUCLEOTIDE SEQUENCE [LARGE SCALE GENOMIC DNA]</scope>
    <source>
        <strain evidence="1 2">K7-2</strain>
    </source>
</reference>
<evidence type="ECO:0000313" key="2">
    <source>
        <dbReference type="Proteomes" id="UP000053070"/>
    </source>
</evidence>